<dbReference type="Gene3D" id="2.40.260.10">
    <property type="entry name" value="Sortase"/>
    <property type="match status" value="1"/>
</dbReference>
<feature type="compositionally biased region" description="Polar residues" evidence="5">
    <location>
        <begin position="251"/>
        <end position="268"/>
    </location>
</feature>
<dbReference type="Pfam" id="PF04203">
    <property type="entry name" value="Sortase"/>
    <property type="match status" value="1"/>
</dbReference>
<keyword evidence="6" id="KW-1133">Transmembrane helix</keyword>
<dbReference type="EMBL" id="JARPWY010000002">
    <property type="protein sequence ID" value="MDT2512873.1"/>
    <property type="molecule type" value="Genomic_DNA"/>
</dbReference>
<keyword evidence="2" id="KW-0378">Hydrolase</keyword>
<dbReference type="GO" id="GO:0008234">
    <property type="term" value="F:cysteine-type peptidase activity"/>
    <property type="evidence" value="ECO:0007669"/>
    <property type="project" value="UniProtKB-KW"/>
</dbReference>
<keyword evidence="3" id="KW-0788">Thiol protease</keyword>
<feature type="region of interest" description="Disordered" evidence="5">
    <location>
        <begin position="246"/>
        <end position="268"/>
    </location>
</feature>
<organism evidence="7 8">
    <name type="scientific">Enterococcus avium</name>
    <name type="common">Streptococcus avium</name>
    <dbReference type="NCBI Taxonomy" id="33945"/>
    <lineage>
        <taxon>Bacteria</taxon>
        <taxon>Bacillati</taxon>
        <taxon>Bacillota</taxon>
        <taxon>Bacilli</taxon>
        <taxon>Lactobacillales</taxon>
        <taxon>Enterococcaceae</taxon>
        <taxon>Enterococcus</taxon>
    </lineage>
</organism>
<dbReference type="PROSITE" id="PS51257">
    <property type="entry name" value="PROKAR_LIPOPROTEIN"/>
    <property type="match status" value="1"/>
</dbReference>
<feature type="transmembrane region" description="Helical" evidence="6">
    <location>
        <begin position="7"/>
        <end position="27"/>
    </location>
</feature>
<dbReference type="AlphaFoldDB" id="A0ABD5F595"/>
<evidence type="ECO:0000313" key="7">
    <source>
        <dbReference type="EMBL" id="MDT2512873.1"/>
    </source>
</evidence>
<dbReference type="InterPro" id="IPR042007">
    <property type="entry name" value="Sortase_A"/>
</dbReference>
<proteinExistence type="predicted"/>
<dbReference type="Proteomes" id="UP001264335">
    <property type="component" value="Unassembled WGS sequence"/>
</dbReference>
<accession>A0ABD5F595</accession>
<evidence type="ECO:0000256" key="5">
    <source>
        <dbReference type="SAM" id="MobiDB-lite"/>
    </source>
</evidence>
<evidence type="ECO:0000313" key="8">
    <source>
        <dbReference type="Proteomes" id="UP001264335"/>
    </source>
</evidence>
<name>A0ABD5F595_ENTAV</name>
<dbReference type="CDD" id="cd06165">
    <property type="entry name" value="Sortase_A"/>
    <property type="match status" value="1"/>
</dbReference>
<comment type="caution">
    <text evidence="7">The sequence shown here is derived from an EMBL/GenBank/DDBJ whole genome shotgun (WGS) entry which is preliminary data.</text>
</comment>
<evidence type="ECO:0000256" key="2">
    <source>
        <dbReference type="ARBA" id="ARBA00022801"/>
    </source>
</evidence>
<dbReference type="RefSeq" id="WP_070503593.1">
    <property type="nucleotide sequence ID" value="NZ_CABGUH010000035.1"/>
</dbReference>
<evidence type="ECO:0000256" key="4">
    <source>
        <dbReference type="PIRSR" id="PIRSR605754-1"/>
    </source>
</evidence>
<keyword evidence="1" id="KW-0645">Protease</keyword>
<keyword evidence="6" id="KW-0812">Transmembrane</keyword>
<dbReference type="SUPFAM" id="SSF63817">
    <property type="entry name" value="Sortase"/>
    <property type="match status" value="1"/>
</dbReference>
<protein>
    <submittedName>
        <fullName evidence="7">Class A sortase</fullName>
    </submittedName>
</protein>
<evidence type="ECO:0000256" key="6">
    <source>
        <dbReference type="SAM" id="Phobius"/>
    </source>
</evidence>
<evidence type="ECO:0000256" key="1">
    <source>
        <dbReference type="ARBA" id="ARBA00022670"/>
    </source>
</evidence>
<reference evidence="7 8" key="1">
    <citation type="submission" date="2023-03" db="EMBL/GenBank/DDBJ databases">
        <authorList>
            <person name="Shen W."/>
            <person name="Cai J."/>
        </authorList>
    </citation>
    <scope>NUCLEOTIDE SEQUENCE [LARGE SCALE GENOMIC DNA]</scope>
    <source>
        <strain evidence="7 8">Y2</strain>
    </source>
</reference>
<feature type="active site" description="Proton donor/acceptor" evidence="4">
    <location>
        <position position="138"/>
    </location>
</feature>
<keyword evidence="6" id="KW-0472">Membrane</keyword>
<dbReference type="InterPro" id="IPR005754">
    <property type="entry name" value="Sortase"/>
</dbReference>
<evidence type="ECO:0000256" key="3">
    <source>
        <dbReference type="ARBA" id="ARBA00022807"/>
    </source>
</evidence>
<sequence length="319" mass="35522">MRKLIKALPLIYFICGLCFAGACFVGYRQLLSSDDNAKQMTHQIQSKEKSQQQLKEKKKLANYDPNQIKPVTPREYAAAQLKYEDIVNHYGIGSIFIPSSNIRSKILAGLSNQNLMVAVGTYYSDQELGKGNYVLLAHNLVEGGGALGNLPNTKLDHIIYATDFTNIYEYKAIKNETVNQANGQLLEKPSDNEPAIITLFRCEGAINTPNRALVQGEFVRSYPANEAANDVKVGLGLGVMTNNSKHEGATEQATPQQSTQRKYSTNTSIKQFKQDKPTYSFLEKIAINCFSIVSEYPLYIGSGFLLILLLLQRVTKKYS</sequence>
<dbReference type="InterPro" id="IPR023365">
    <property type="entry name" value="Sortase_dom-sf"/>
</dbReference>
<feature type="transmembrane region" description="Helical" evidence="6">
    <location>
        <begin position="296"/>
        <end position="314"/>
    </location>
</feature>
<dbReference type="GO" id="GO:0006508">
    <property type="term" value="P:proteolysis"/>
    <property type="evidence" value="ECO:0007669"/>
    <property type="project" value="UniProtKB-KW"/>
</dbReference>
<feature type="active site" description="Acyl-thioester intermediate" evidence="4">
    <location>
        <position position="202"/>
    </location>
</feature>
<gene>
    <name evidence="7" type="ORF">P7D79_01380</name>
</gene>